<gene>
    <name evidence="3" type="ORF">FHR80_004173</name>
</gene>
<feature type="transmembrane region" description="Helical" evidence="2">
    <location>
        <begin position="722"/>
        <end position="740"/>
    </location>
</feature>
<keyword evidence="2" id="KW-0472">Membrane</keyword>
<feature type="region of interest" description="Disordered" evidence="1">
    <location>
        <begin position="751"/>
        <end position="770"/>
    </location>
</feature>
<dbReference type="RefSeq" id="WP_183297972.1">
    <property type="nucleotide sequence ID" value="NZ_JACHVX010000008.1"/>
</dbReference>
<dbReference type="EMBL" id="JACHVX010000008">
    <property type="protein sequence ID" value="MBB2925233.1"/>
    <property type="molecule type" value="Genomic_DNA"/>
</dbReference>
<evidence type="ECO:0000313" key="4">
    <source>
        <dbReference type="Proteomes" id="UP000518206"/>
    </source>
</evidence>
<feature type="region of interest" description="Disordered" evidence="1">
    <location>
        <begin position="1"/>
        <end position="28"/>
    </location>
</feature>
<dbReference type="InterPro" id="IPR046112">
    <property type="entry name" value="DUF6049"/>
</dbReference>
<feature type="compositionally biased region" description="Pro residues" evidence="1">
    <location>
        <begin position="267"/>
        <end position="278"/>
    </location>
</feature>
<sequence length="770" mass="78857">MSAAPSRRASDARPALVRRTRAAAAPPDARLTPRARLLARSAGLLAVLAPLVGVTPSPASGAPATDELPVAVDVTAVTPQVLVPEQDLRVTVTVRNDGDTELANPSAVLRLSRTRPGTSAELDAWVDAEARASAGSAVGRPEPLGAPLAPGASAEVAFDVPAASVGLLDTPDAWGPRGLAVELVDGRRRVGIERTFLLWLPDSEDLPQTRLSVLVPLVASAPGAGTASATSAQVPAPTATEGAATEGTAPGTAPGTEGEEPATDEPTPAPTEEPAPEPLEPEDTALEAQTGPEGRLRALLTASGASTGVSWALDPALLARASDAGPQSAAWLEELRTTAEGRDVLALPWADPDLAALAHADRPDLLTAALASSSGARPLVSDGVTPVQWAADDVPDLRTAALAAGTDVPSLVVGPGALTPERTTSTTPGPVTTVTTDAGPLTALVPDRTLSALLTDPARLQPGATAATLAQRLLAETAVVAHEERETVPHLLATVPRDWTPDTALVTAALDALEAAPWVRLAPASALLDAAPDTSDREPLPDVNRAAGELSAATVNALADARSAAVAFAAVLEDPDAHLEGLDREVLRPLSVAWRADDEGRRDVVRTALADATARRSGLSVVLSERFRMISSTSQIPLALRSTLDQRATVRVEMRPRKPCLEVGEAPTATVEPGAEQTVMVEVSASANCDVLVDVFVLAPDGTSVATAGRFDAHVSPTIENVGTAVVGALLALALLLGIVRTVRRGQTARRGARLAAQAVPGDESETTPA</sequence>
<reference evidence="3 4" key="1">
    <citation type="submission" date="2020-08" db="EMBL/GenBank/DDBJ databases">
        <title>The Agave Microbiome: Exploring the role of microbial communities in plant adaptations to desert environments.</title>
        <authorList>
            <person name="Partida-Martinez L.P."/>
        </authorList>
    </citation>
    <scope>NUCLEOTIDE SEQUENCE [LARGE SCALE GENOMIC DNA]</scope>
    <source>
        <strain evidence="3 4">RAS26</strain>
    </source>
</reference>
<name>A0A7W4UKG8_9CELL</name>
<evidence type="ECO:0000256" key="1">
    <source>
        <dbReference type="SAM" id="MobiDB-lite"/>
    </source>
</evidence>
<organism evidence="3 4">
    <name type="scientific">Cellulomonas cellasea</name>
    <dbReference type="NCBI Taxonomy" id="43670"/>
    <lineage>
        <taxon>Bacteria</taxon>
        <taxon>Bacillati</taxon>
        <taxon>Actinomycetota</taxon>
        <taxon>Actinomycetes</taxon>
        <taxon>Micrococcales</taxon>
        <taxon>Cellulomonadaceae</taxon>
        <taxon>Cellulomonas</taxon>
    </lineage>
</organism>
<evidence type="ECO:0000313" key="3">
    <source>
        <dbReference type="EMBL" id="MBB2925233.1"/>
    </source>
</evidence>
<keyword evidence="2" id="KW-1133">Transmembrane helix</keyword>
<proteinExistence type="predicted"/>
<feature type="region of interest" description="Disordered" evidence="1">
    <location>
        <begin position="223"/>
        <end position="282"/>
    </location>
</feature>
<dbReference type="Proteomes" id="UP000518206">
    <property type="component" value="Unassembled WGS sequence"/>
</dbReference>
<keyword evidence="2" id="KW-0812">Transmembrane</keyword>
<protein>
    <submittedName>
        <fullName evidence="3">Uncharacterized protein</fullName>
    </submittedName>
</protein>
<reference evidence="3 4" key="2">
    <citation type="submission" date="2020-08" db="EMBL/GenBank/DDBJ databases">
        <authorList>
            <person name="Partida-Martinez L."/>
            <person name="Huntemann M."/>
            <person name="Clum A."/>
            <person name="Wang J."/>
            <person name="Palaniappan K."/>
            <person name="Ritter S."/>
            <person name="Chen I.-M."/>
            <person name="Stamatis D."/>
            <person name="Reddy T."/>
            <person name="O'Malley R."/>
            <person name="Daum C."/>
            <person name="Shapiro N."/>
            <person name="Ivanova N."/>
            <person name="Kyrpides N."/>
            <person name="Woyke T."/>
        </authorList>
    </citation>
    <scope>NUCLEOTIDE SEQUENCE [LARGE SCALE GENOMIC DNA]</scope>
    <source>
        <strain evidence="3 4">RAS26</strain>
    </source>
</reference>
<accession>A0A7W4UKG8</accession>
<feature type="compositionally biased region" description="Low complexity" evidence="1">
    <location>
        <begin position="223"/>
        <end position="256"/>
    </location>
</feature>
<evidence type="ECO:0000256" key="2">
    <source>
        <dbReference type="SAM" id="Phobius"/>
    </source>
</evidence>
<comment type="caution">
    <text evidence="3">The sequence shown here is derived from an EMBL/GenBank/DDBJ whole genome shotgun (WGS) entry which is preliminary data.</text>
</comment>
<dbReference type="Pfam" id="PF19516">
    <property type="entry name" value="DUF6049"/>
    <property type="match status" value="1"/>
</dbReference>
<dbReference type="AlphaFoldDB" id="A0A7W4UKG8"/>
<feature type="compositionally biased region" description="Low complexity" evidence="1">
    <location>
        <begin position="1"/>
        <end position="15"/>
    </location>
</feature>